<evidence type="ECO:0000256" key="7">
    <source>
        <dbReference type="HAMAP-Rule" id="MF_00379"/>
    </source>
</evidence>
<evidence type="ECO:0000256" key="2">
    <source>
        <dbReference type="ARBA" id="ARBA00022694"/>
    </source>
</evidence>
<comment type="subunit">
    <text evidence="7">Homodimer. Heterotetramer of two MnmE and two MnmG subunits.</text>
</comment>
<comment type="cofactor">
    <cofactor evidence="7">
        <name>K(+)</name>
        <dbReference type="ChEBI" id="CHEBI:29103"/>
    </cofactor>
    <text evidence="7">Binds 1 potassium ion per subunit.</text>
</comment>
<evidence type="ECO:0000256" key="3">
    <source>
        <dbReference type="ARBA" id="ARBA00022741"/>
    </source>
</evidence>
<dbReference type="CDD" id="cd04164">
    <property type="entry name" value="trmE"/>
    <property type="match status" value="1"/>
</dbReference>
<comment type="similarity">
    <text evidence="1 7 8">Belongs to the TRAFAC class TrmE-Era-EngA-EngB-Septin-like GTPase superfamily. TrmE GTPase family.</text>
</comment>
<dbReference type="CDD" id="cd14858">
    <property type="entry name" value="TrmE_N"/>
    <property type="match status" value="1"/>
</dbReference>
<proteinExistence type="inferred from homology"/>
<feature type="binding site" evidence="7">
    <location>
        <position position="87"/>
    </location>
    <ligand>
        <name>(6S)-5-formyl-5,6,7,8-tetrahydrofolate</name>
        <dbReference type="ChEBI" id="CHEBI:57457"/>
    </ligand>
</feature>
<dbReference type="Gene3D" id="3.40.50.300">
    <property type="entry name" value="P-loop containing nucleotide triphosphate hydrolases"/>
    <property type="match status" value="1"/>
</dbReference>
<dbReference type="NCBIfam" id="TIGR00231">
    <property type="entry name" value="small_GTP"/>
    <property type="match status" value="1"/>
</dbReference>
<dbReference type="Pfam" id="PF10396">
    <property type="entry name" value="TrmE_N"/>
    <property type="match status" value="1"/>
</dbReference>
<dbReference type="STRING" id="869211.Spith_0275"/>
<dbReference type="KEGG" id="stq:Spith_0275"/>
<dbReference type="HAMAP" id="MF_00379">
    <property type="entry name" value="GTPase_MnmE"/>
    <property type="match status" value="1"/>
</dbReference>
<dbReference type="Gene3D" id="1.20.120.430">
    <property type="entry name" value="tRNA modification GTPase MnmE domain 2"/>
    <property type="match status" value="1"/>
</dbReference>
<evidence type="ECO:0000259" key="9">
    <source>
        <dbReference type="PROSITE" id="PS51709"/>
    </source>
</evidence>
<feature type="binding site" evidence="7">
    <location>
        <position position="248"/>
    </location>
    <ligand>
        <name>K(+)</name>
        <dbReference type="ChEBI" id="CHEBI:29103"/>
    </ligand>
</feature>
<dbReference type="InterPro" id="IPR018948">
    <property type="entry name" value="GTP-bd_TrmE_N"/>
</dbReference>
<dbReference type="PANTHER" id="PTHR42714:SF2">
    <property type="entry name" value="TRNA MODIFICATION GTPASE GTPBP3, MITOCHONDRIAL"/>
    <property type="match status" value="1"/>
</dbReference>
<dbReference type="EMBL" id="CP002903">
    <property type="protein sequence ID" value="AEJ60561.1"/>
    <property type="molecule type" value="Genomic_DNA"/>
</dbReference>
<dbReference type="InterPro" id="IPR006073">
    <property type="entry name" value="GTP-bd"/>
</dbReference>
<dbReference type="GO" id="GO:0005525">
    <property type="term" value="F:GTP binding"/>
    <property type="evidence" value="ECO:0007669"/>
    <property type="project" value="UniProtKB-UniRule"/>
</dbReference>
<feature type="binding site" evidence="7">
    <location>
        <begin position="273"/>
        <end position="276"/>
    </location>
    <ligand>
        <name>GTP</name>
        <dbReference type="ChEBI" id="CHEBI:37565"/>
    </ligand>
</feature>
<comment type="subcellular location">
    <subcellularLocation>
        <location evidence="7">Cytoplasm</location>
    </subcellularLocation>
</comment>
<feature type="binding site" evidence="7">
    <location>
        <position position="233"/>
    </location>
    <ligand>
        <name>Mg(2+)</name>
        <dbReference type="ChEBI" id="CHEBI:18420"/>
    </ligand>
</feature>
<name>G0GDD5_WINT7</name>
<dbReference type="Pfam" id="PF12631">
    <property type="entry name" value="MnmE_helical"/>
    <property type="match status" value="1"/>
</dbReference>
<accession>G0GDD5</accession>
<dbReference type="EC" id="3.6.-.-" evidence="7"/>
<feature type="binding site" evidence="7">
    <location>
        <position position="254"/>
    </location>
    <ligand>
        <name>Mg(2+)</name>
        <dbReference type="ChEBI" id="CHEBI:18420"/>
    </ligand>
</feature>
<feature type="binding site" evidence="7">
    <location>
        <position position="250"/>
    </location>
    <ligand>
        <name>K(+)</name>
        <dbReference type="ChEBI" id="CHEBI:29103"/>
    </ligand>
</feature>
<comment type="caution">
    <text evidence="7">Lacks conserved residue(s) required for the propagation of feature annotation.</text>
</comment>
<dbReference type="OrthoDB" id="9805918at2"/>
<feature type="binding site" evidence="7">
    <location>
        <position position="449"/>
    </location>
    <ligand>
        <name>(6S)-5-formyl-5,6,7,8-tetrahydrofolate</name>
        <dbReference type="ChEBI" id="CHEBI:57457"/>
    </ligand>
</feature>
<protein>
    <recommendedName>
        <fullName evidence="7">tRNA modification GTPase MnmE</fullName>
        <ecNumber evidence="7">3.6.-.-</ecNumber>
    </recommendedName>
</protein>
<dbReference type="Gene3D" id="3.30.1360.120">
    <property type="entry name" value="Probable tRNA modification gtpase trme, domain 1"/>
    <property type="match status" value="1"/>
</dbReference>
<gene>
    <name evidence="7" type="primary">mnmE</name>
    <name evidence="7" type="synonym">trmE</name>
    <name evidence="10" type="ordered locus">Spith_0275</name>
</gene>
<dbReference type="GO" id="GO:0030488">
    <property type="term" value="P:tRNA methylation"/>
    <property type="evidence" value="ECO:0007669"/>
    <property type="project" value="TreeGrafter"/>
</dbReference>
<feature type="domain" description="TrmE-type G" evidence="9">
    <location>
        <begin position="219"/>
        <end position="371"/>
    </location>
</feature>
<evidence type="ECO:0000313" key="11">
    <source>
        <dbReference type="Proteomes" id="UP000007254"/>
    </source>
</evidence>
<evidence type="ECO:0000313" key="10">
    <source>
        <dbReference type="EMBL" id="AEJ60561.1"/>
    </source>
</evidence>
<dbReference type="InterPro" id="IPR005225">
    <property type="entry name" value="Small_GTP-bd"/>
</dbReference>
<evidence type="ECO:0000256" key="1">
    <source>
        <dbReference type="ARBA" id="ARBA00011043"/>
    </source>
</evidence>
<keyword evidence="2 7" id="KW-0819">tRNA processing</keyword>
<dbReference type="HOGENOM" id="CLU_019624_4_1_12"/>
<feature type="binding site" evidence="7">
    <location>
        <position position="126"/>
    </location>
    <ligand>
        <name>(6S)-5-formyl-5,6,7,8-tetrahydrofolate</name>
        <dbReference type="ChEBI" id="CHEBI:57457"/>
    </ligand>
</feature>
<dbReference type="InterPro" id="IPR027266">
    <property type="entry name" value="TrmE/GcvT-like"/>
</dbReference>
<dbReference type="NCBIfam" id="TIGR00450">
    <property type="entry name" value="mnmE_trmE_thdF"/>
    <property type="match status" value="1"/>
</dbReference>
<dbReference type="InterPro" id="IPR004520">
    <property type="entry name" value="GTPase_MnmE"/>
</dbReference>
<comment type="function">
    <text evidence="7">Exhibits a very high intrinsic GTPase hydrolysis rate. Involved in the addition of a carboxymethylaminomethyl (cmnm) group at the wobble position (U34) of certain tRNAs, forming tRNA-cmnm(5)s(2)U34.</text>
</comment>
<feature type="binding site" evidence="7">
    <location>
        <begin position="248"/>
        <end position="254"/>
    </location>
    <ligand>
        <name>GTP</name>
        <dbReference type="ChEBI" id="CHEBI:37565"/>
    </ligand>
</feature>
<dbReference type="GO" id="GO:0005829">
    <property type="term" value="C:cytosol"/>
    <property type="evidence" value="ECO:0007669"/>
    <property type="project" value="TreeGrafter"/>
</dbReference>
<feature type="binding site" evidence="7">
    <location>
        <position position="24"/>
    </location>
    <ligand>
        <name>(6S)-5-formyl-5,6,7,8-tetrahydrofolate</name>
        <dbReference type="ChEBI" id="CHEBI:57457"/>
    </ligand>
</feature>
<dbReference type="RefSeq" id="WP_014623961.1">
    <property type="nucleotide sequence ID" value="NC_017583.1"/>
</dbReference>
<feature type="binding site" evidence="7">
    <location>
        <begin position="229"/>
        <end position="234"/>
    </location>
    <ligand>
        <name>GTP</name>
        <dbReference type="ChEBI" id="CHEBI:37565"/>
    </ligand>
</feature>
<sequence length="449" mass="48738">MYRLDDRIVALATPWGRSAIAVIRASGAGCLEALDPLFRGRKTPSSMRGYSLAHGALVDPGTGEMLDEVLLAVFRAPHSYTGEDAAEISCHGSPAGVERIMRTLRAHGFRAAEPGEFTLRAFLNGKLDLTEAEAVHEVVSARTANAHTLALHRLEGRLRARIDAIKEKIASVVAEVEVQLDYPEEDVEHPVSAHLIQEASHEVDGLLATYRVGRLYREGVRVVLAGRTNAGKSSLFNLFMREDRAIVSEVHGTTRDYLEGWISLKGVPVLLYDTAGIRDGGDPVEAEGIRRTREILSHADAVIYLVDGTEGLSEGEEALIAELGAERPLIPVWNKVDASAVLPPPEGFIPLSCRTGEGFARLEETLHRVFPEAEGGGAEVVIDSERQRDALVRCRDSLEGGLDALSRGAPLDALAVYLHDAMEALGEITGEVTREDILERIFSCFCVGK</sequence>
<dbReference type="SUPFAM" id="SSF116878">
    <property type="entry name" value="TrmE connector domain"/>
    <property type="match status" value="1"/>
</dbReference>
<dbReference type="GO" id="GO:0002098">
    <property type="term" value="P:tRNA wobble uridine modification"/>
    <property type="evidence" value="ECO:0007669"/>
    <property type="project" value="TreeGrafter"/>
</dbReference>
<keyword evidence="5 7" id="KW-0630">Potassium</keyword>
<dbReference type="Proteomes" id="UP000007254">
    <property type="component" value="Chromosome"/>
</dbReference>
<evidence type="ECO:0000256" key="5">
    <source>
        <dbReference type="ARBA" id="ARBA00022958"/>
    </source>
</evidence>
<dbReference type="PANTHER" id="PTHR42714">
    <property type="entry name" value="TRNA MODIFICATION GTPASE GTPBP3"/>
    <property type="match status" value="1"/>
</dbReference>
<dbReference type="AlphaFoldDB" id="G0GDD5"/>
<feature type="binding site" evidence="7">
    <location>
        <position position="229"/>
    </location>
    <ligand>
        <name>K(+)</name>
        <dbReference type="ChEBI" id="CHEBI:29103"/>
    </ligand>
</feature>
<evidence type="ECO:0000256" key="6">
    <source>
        <dbReference type="ARBA" id="ARBA00023134"/>
    </source>
</evidence>
<keyword evidence="7" id="KW-0963">Cytoplasm</keyword>
<feature type="binding site" evidence="7">
    <location>
        <position position="253"/>
    </location>
    <ligand>
        <name>K(+)</name>
        <dbReference type="ChEBI" id="CHEBI:29103"/>
    </ligand>
</feature>
<reference evidence="10 11" key="1">
    <citation type="submission" date="2011-06" db="EMBL/GenBank/DDBJ databases">
        <title>The complete genome of Spirochaeta thermophila DSM 6578.</title>
        <authorList>
            <consortium name="US DOE Joint Genome Institute (JGI-PGF)"/>
            <person name="Lucas S."/>
            <person name="Lapidus A."/>
            <person name="Bruce D."/>
            <person name="Goodwin L."/>
            <person name="Pitluck S."/>
            <person name="Peters L."/>
            <person name="Kyrpides N."/>
            <person name="Mavromatis K."/>
            <person name="Ivanova N."/>
            <person name="Mikailova N."/>
            <person name="Pagani I."/>
            <person name="Chertkov O."/>
            <person name="Detter J.C."/>
            <person name="Tapia R."/>
            <person name="Han C."/>
            <person name="Land M."/>
            <person name="Hauser L."/>
            <person name="Markowitz V."/>
            <person name="Cheng J.-F."/>
            <person name="Hugenholtz P."/>
            <person name="Woyke T."/>
            <person name="Wu D."/>
            <person name="Spring S."/>
            <person name="Merkhoffer B."/>
            <person name="Schneider S."/>
            <person name="Klenk H.-P."/>
            <person name="Eisen J.A."/>
        </authorList>
    </citation>
    <scope>NUCLEOTIDE SEQUENCE [LARGE SCALE GENOMIC DNA]</scope>
    <source>
        <strain evidence="11">ATCC 700085 / DSM 6578 / Z-1203</strain>
    </source>
</reference>
<evidence type="ECO:0000256" key="4">
    <source>
        <dbReference type="ARBA" id="ARBA00022842"/>
    </source>
</evidence>
<dbReference type="SUPFAM" id="SSF52540">
    <property type="entry name" value="P-loop containing nucleoside triphosphate hydrolases"/>
    <property type="match status" value="1"/>
</dbReference>
<dbReference type="PROSITE" id="PS51709">
    <property type="entry name" value="G_TRME"/>
    <property type="match status" value="1"/>
</dbReference>
<evidence type="ECO:0000256" key="8">
    <source>
        <dbReference type="RuleBase" id="RU003313"/>
    </source>
</evidence>
<dbReference type="InterPro" id="IPR031168">
    <property type="entry name" value="G_TrmE"/>
</dbReference>
<keyword evidence="7" id="KW-0378">Hydrolase</keyword>
<keyword evidence="11" id="KW-1185">Reference proteome</keyword>
<keyword evidence="6 7" id="KW-0342">GTP-binding</keyword>
<keyword evidence="4 7" id="KW-0460">Magnesium</keyword>
<keyword evidence="3 7" id="KW-0547">Nucleotide-binding</keyword>
<dbReference type="InterPro" id="IPR027368">
    <property type="entry name" value="MnmE_dom2"/>
</dbReference>
<dbReference type="GO" id="GO:0003924">
    <property type="term" value="F:GTPase activity"/>
    <property type="evidence" value="ECO:0007669"/>
    <property type="project" value="UniProtKB-UniRule"/>
</dbReference>
<dbReference type="Pfam" id="PF01926">
    <property type="entry name" value="MMR_HSR1"/>
    <property type="match status" value="1"/>
</dbReference>
<keyword evidence="7" id="KW-0479">Metal-binding</keyword>
<dbReference type="InterPro" id="IPR027417">
    <property type="entry name" value="P-loop_NTPase"/>
</dbReference>
<dbReference type="GO" id="GO:0046872">
    <property type="term" value="F:metal ion binding"/>
    <property type="evidence" value="ECO:0007669"/>
    <property type="project" value="UniProtKB-KW"/>
</dbReference>
<organism evidence="10 11">
    <name type="scientific">Winmispira thermophila (strain ATCC 700085 / DSM 6578 / Z-1203)</name>
    <name type="common">Spirochaeta thermophila</name>
    <dbReference type="NCBI Taxonomy" id="869211"/>
    <lineage>
        <taxon>Bacteria</taxon>
        <taxon>Pseudomonadati</taxon>
        <taxon>Spirochaetota</taxon>
        <taxon>Spirochaetia</taxon>
        <taxon>Winmispirales</taxon>
        <taxon>Winmispiraceae</taxon>
        <taxon>Winmispira</taxon>
    </lineage>
</organism>
<dbReference type="InterPro" id="IPR025867">
    <property type="entry name" value="MnmE_helical"/>
</dbReference>